<evidence type="ECO:0000256" key="4">
    <source>
        <dbReference type="ARBA" id="ARBA00023136"/>
    </source>
</evidence>
<dbReference type="RefSeq" id="WP_013774234.1">
    <property type="nucleotide sequence ID" value="NC_015516.1"/>
</dbReference>
<gene>
    <name evidence="8" type="ordered locus">MPTP_1368</name>
</gene>
<accession>F3YBC0</accession>
<keyword evidence="5" id="KW-0175">Coiled coil</keyword>
<evidence type="ECO:0000256" key="6">
    <source>
        <dbReference type="SAM" id="Phobius"/>
    </source>
</evidence>
<evidence type="ECO:0000256" key="3">
    <source>
        <dbReference type="ARBA" id="ARBA00022989"/>
    </source>
</evidence>
<keyword evidence="4 6" id="KW-0472">Membrane</keyword>
<evidence type="ECO:0000256" key="5">
    <source>
        <dbReference type="SAM" id="Coils"/>
    </source>
</evidence>
<dbReference type="HOGENOM" id="CLU_093455_0_1_9"/>
<evidence type="ECO:0000256" key="2">
    <source>
        <dbReference type="ARBA" id="ARBA00022692"/>
    </source>
</evidence>
<evidence type="ECO:0000256" key="1">
    <source>
        <dbReference type="ARBA" id="ARBA00004141"/>
    </source>
</evidence>
<dbReference type="KEGG" id="mps:MPTP_1368"/>
<feature type="coiled-coil region" evidence="5">
    <location>
        <begin position="164"/>
        <end position="198"/>
    </location>
</feature>
<dbReference type="EMBL" id="AP012200">
    <property type="protein sequence ID" value="BAK21798.1"/>
    <property type="molecule type" value="Genomic_DNA"/>
</dbReference>
<dbReference type="Proteomes" id="UP000008456">
    <property type="component" value="Chromosome"/>
</dbReference>
<feature type="domain" description="Integral membrane bound transporter" evidence="7">
    <location>
        <begin position="21"/>
        <end position="150"/>
    </location>
</feature>
<organism evidence="8 9">
    <name type="scientific">Melissococcus plutonius (strain ATCC 35311 / DSM 29964 / CIP 104052 / LMG 20360 / NCIMB 702443)</name>
    <dbReference type="NCBI Taxonomy" id="940190"/>
    <lineage>
        <taxon>Bacteria</taxon>
        <taxon>Bacillati</taxon>
        <taxon>Bacillota</taxon>
        <taxon>Bacilli</taxon>
        <taxon>Lactobacillales</taxon>
        <taxon>Enterococcaceae</taxon>
        <taxon>Melissococcus</taxon>
    </lineage>
</organism>
<reference key="2">
    <citation type="submission" date="2011-04" db="EMBL/GenBank/DDBJ databases">
        <title>Whole genome sequence of Melissococcus plutonius ATCC 35311.</title>
        <authorList>
            <person name="Okumura K."/>
            <person name="Arai R."/>
            <person name="Osaki M."/>
            <person name="Okura M."/>
            <person name="Kirikae T."/>
            <person name="Takamatsu D."/>
            <person name="Akiyama T."/>
        </authorList>
    </citation>
    <scope>NUCLEOTIDE SEQUENCE</scope>
    <source>
        <strain>ATCC 35311</strain>
    </source>
</reference>
<evidence type="ECO:0000313" key="8">
    <source>
        <dbReference type="EMBL" id="BAK21798.1"/>
    </source>
</evidence>
<feature type="transmembrane region" description="Helical" evidence="6">
    <location>
        <begin position="84"/>
        <end position="103"/>
    </location>
</feature>
<dbReference type="InterPro" id="IPR049453">
    <property type="entry name" value="Memb_transporter_dom"/>
</dbReference>
<feature type="transmembrane region" description="Helical" evidence="6">
    <location>
        <begin position="60"/>
        <end position="77"/>
    </location>
</feature>
<keyword evidence="3 6" id="KW-1133">Transmembrane helix</keyword>
<dbReference type="STRING" id="940190.MPTP_1368"/>
<feature type="transmembrane region" description="Helical" evidence="6">
    <location>
        <begin position="109"/>
        <end position="127"/>
    </location>
</feature>
<evidence type="ECO:0000259" key="7">
    <source>
        <dbReference type="Pfam" id="PF13515"/>
    </source>
</evidence>
<name>F3YBC0_MELPT</name>
<sequence length="203" mass="22801">MSIGPFRLGMRTLKSALSVMLCVLLFHFLGRGSPMIASLSAVFSLRQDLTTTLSFSRFRIIGNTIGGTLALIFVILTKNYFTNTFLSELLLLPLLIILVIVISDSINNNSGIIAAVSTFLIISLSIPQADSIHYTIERIFDTFIGTFIAIGLNFILKPKPIEKEKEIEEDIKKLTEKEKELQQLRMSVKKRMEEEKNKNQSST</sequence>
<protein>
    <recommendedName>
        <fullName evidence="7">Integral membrane bound transporter domain-containing protein</fullName>
    </recommendedName>
</protein>
<dbReference type="AlphaFoldDB" id="F3YBC0"/>
<reference evidence="8 9" key="1">
    <citation type="journal article" date="2011" name="J. Bacteriol.">
        <title>Complete genome sequence of Melissococcus plutonius ATCC 35311.</title>
        <authorList>
            <person name="Okumura K."/>
            <person name="Arai R."/>
            <person name="Okura M."/>
            <person name="Kirikae T."/>
            <person name="Takamatsu D."/>
            <person name="Osaki M."/>
            <person name="Miyoshi-Akiyama T."/>
        </authorList>
    </citation>
    <scope>NUCLEOTIDE SEQUENCE [LARGE SCALE GENOMIC DNA]</scope>
    <source>
        <strain evidence="9">ATCC 35311 / CIP 104052 / LMG 20360 / NCIMB 702443</strain>
    </source>
</reference>
<evidence type="ECO:0000313" key="9">
    <source>
        <dbReference type="Proteomes" id="UP000008456"/>
    </source>
</evidence>
<proteinExistence type="predicted"/>
<feature type="transmembrane region" description="Helical" evidence="6">
    <location>
        <begin position="139"/>
        <end position="156"/>
    </location>
</feature>
<comment type="subcellular location">
    <subcellularLocation>
        <location evidence="1">Membrane</location>
        <topology evidence="1">Multi-pass membrane protein</topology>
    </subcellularLocation>
</comment>
<dbReference type="Pfam" id="PF13515">
    <property type="entry name" value="FUSC_2"/>
    <property type="match status" value="1"/>
</dbReference>
<keyword evidence="9" id="KW-1185">Reference proteome</keyword>
<keyword evidence="2 6" id="KW-0812">Transmembrane</keyword>
<dbReference type="OrthoDB" id="1653617at2"/>
<dbReference type="GO" id="GO:0016020">
    <property type="term" value="C:membrane"/>
    <property type="evidence" value="ECO:0007669"/>
    <property type="project" value="UniProtKB-SubCell"/>
</dbReference>